<feature type="region of interest" description="Disordered" evidence="1">
    <location>
        <begin position="1"/>
        <end position="30"/>
    </location>
</feature>
<evidence type="ECO:0000256" key="1">
    <source>
        <dbReference type="SAM" id="MobiDB-lite"/>
    </source>
</evidence>
<dbReference type="SUPFAM" id="SSF109854">
    <property type="entry name" value="DinB/YfiT-like putative metalloenzymes"/>
    <property type="match status" value="1"/>
</dbReference>
<dbReference type="Proteomes" id="UP001501447">
    <property type="component" value="Unassembled WGS sequence"/>
</dbReference>
<keyword evidence="3" id="KW-1185">Reference proteome</keyword>
<organism evidence="2 3">
    <name type="scientific">Streptomyces axinellae</name>
    <dbReference type="NCBI Taxonomy" id="552788"/>
    <lineage>
        <taxon>Bacteria</taxon>
        <taxon>Bacillati</taxon>
        <taxon>Actinomycetota</taxon>
        <taxon>Actinomycetes</taxon>
        <taxon>Kitasatosporales</taxon>
        <taxon>Streptomycetaceae</taxon>
        <taxon>Streptomyces</taxon>
    </lineage>
</organism>
<name>A0ABN3QRV5_9ACTN</name>
<gene>
    <name evidence="2" type="ORF">GCM10009863_57280</name>
</gene>
<dbReference type="Gene3D" id="1.20.120.450">
    <property type="entry name" value="dinb family like domain"/>
    <property type="match status" value="1"/>
</dbReference>
<accession>A0ABN3QRV5</accession>
<feature type="compositionally biased region" description="Polar residues" evidence="1">
    <location>
        <begin position="14"/>
        <end position="23"/>
    </location>
</feature>
<evidence type="ECO:0000313" key="3">
    <source>
        <dbReference type="Proteomes" id="UP001501447"/>
    </source>
</evidence>
<dbReference type="RefSeq" id="WP_344569932.1">
    <property type="nucleotide sequence ID" value="NZ_BAAARJ010000022.1"/>
</dbReference>
<dbReference type="InterPro" id="IPR034660">
    <property type="entry name" value="DinB/YfiT-like"/>
</dbReference>
<dbReference type="Pfam" id="PF04978">
    <property type="entry name" value="MST"/>
    <property type="match status" value="1"/>
</dbReference>
<sequence>MSEQSATGAGPEQTMPQHFSPTWTDDDREPLPLVGGEREILTRFLDWYRDTLVLKCSGLTPEELSTCSVPPSGMSLHGLLRHLAGAERWWFRVQLAGEKVPLLYYSDEDPEQDFDRLDGDPAEALAVWRRECERSREIVAVMDLDATGIHKRTGAPVSVRRVLVAMIAEYAQHCGHADLLRERVDGATGH</sequence>
<reference evidence="2 3" key="1">
    <citation type="journal article" date="2019" name="Int. J. Syst. Evol. Microbiol.">
        <title>The Global Catalogue of Microorganisms (GCM) 10K type strain sequencing project: providing services to taxonomists for standard genome sequencing and annotation.</title>
        <authorList>
            <consortium name="The Broad Institute Genomics Platform"/>
            <consortium name="The Broad Institute Genome Sequencing Center for Infectious Disease"/>
            <person name="Wu L."/>
            <person name="Ma J."/>
        </authorList>
    </citation>
    <scope>NUCLEOTIDE SEQUENCE [LARGE SCALE GENOMIC DNA]</scope>
    <source>
        <strain evidence="2 3">JCM 16373</strain>
    </source>
</reference>
<dbReference type="InterPro" id="IPR007061">
    <property type="entry name" value="MST-like"/>
</dbReference>
<comment type="caution">
    <text evidence="2">The sequence shown here is derived from an EMBL/GenBank/DDBJ whole genome shotgun (WGS) entry which is preliminary data.</text>
</comment>
<protein>
    <submittedName>
        <fullName evidence="2">DinB family protein</fullName>
    </submittedName>
</protein>
<dbReference type="EMBL" id="BAAARJ010000022">
    <property type="protein sequence ID" value="GAA2633619.1"/>
    <property type="molecule type" value="Genomic_DNA"/>
</dbReference>
<proteinExistence type="predicted"/>
<evidence type="ECO:0000313" key="2">
    <source>
        <dbReference type="EMBL" id="GAA2633619.1"/>
    </source>
</evidence>